<sequence>MIGLLQCICVLLIVYTLRESFLTAMRLSNKPRKLDDFETDYIFRYTVVGCLLFVLFTSSFGSWLDYILIH</sequence>
<dbReference type="EMBL" id="AYSV01000020">
    <property type="protein sequence ID" value="ETD72785.1"/>
    <property type="molecule type" value="Genomic_DNA"/>
</dbReference>
<protein>
    <submittedName>
        <fullName evidence="2">Uncharacterized protein</fullName>
    </submittedName>
</protein>
<keyword evidence="1" id="KW-0812">Transmembrane</keyword>
<evidence type="ECO:0000313" key="3">
    <source>
        <dbReference type="Proteomes" id="UP000018766"/>
    </source>
</evidence>
<accession>V8G8N4</accession>
<comment type="caution">
    <text evidence="2">The sequence shown here is derived from an EMBL/GenBank/DDBJ whole genome shotgun (WGS) entry which is preliminary data.</text>
</comment>
<name>V8G8N4_9BURK</name>
<keyword evidence="1" id="KW-1133">Transmembrane helix</keyword>
<gene>
    <name evidence="2" type="ORF">V757_02275</name>
</gene>
<dbReference type="Proteomes" id="UP000018766">
    <property type="component" value="Unassembled WGS sequence"/>
</dbReference>
<proteinExistence type="predicted"/>
<keyword evidence="3" id="KW-1185">Reference proteome</keyword>
<dbReference type="AlphaFoldDB" id="V8G8N4"/>
<keyword evidence="1" id="KW-0472">Membrane</keyword>
<evidence type="ECO:0000256" key="1">
    <source>
        <dbReference type="SAM" id="Phobius"/>
    </source>
</evidence>
<evidence type="ECO:0000313" key="2">
    <source>
        <dbReference type="EMBL" id="ETD72785.1"/>
    </source>
</evidence>
<reference evidence="2 3" key="1">
    <citation type="submission" date="2013-11" db="EMBL/GenBank/DDBJ databases">
        <title>Genomic analysis of Pelistega sp. HM-7.</title>
        <authorList>
            <person name="Kumbhare S.V."/>
            <person name="Shetty S.A."/>
            <person name="Sharma O."/>
            <person name="Dhotre D.P."/>
        </authorList>
    </citation>
    <scope>NUCLEOTIDE SEQUENCE [LARGE SCALE GENOMIC DNA]</scope>
    <source>
        <strain evidence="2 3">HM-7</strain>
    </source>
</reference>
<feature type="transmembrane region" description="Helical" evidence="1">
    <location>
        <begin position="42"/>
        <end position="64"/>
    </location>
</feature>
<organism evidence="2 3">
    <name type="scientific">Pelistega indica</name>
    <dbReference type="NCBI Taxonomy" id="1414851"/>
    <lineage>
        <taxon>Bacteria</taxon>
        <taxon>Pseudomonadati</taxon>
        <taxon>Pseudomonadota</taxon>
        <taxon>Betaproteobacteria</taxon>
        <taxon>Burkholderiales</taxon>
        <taxon>Alcaligenaceae</taxon>
        <taxon>Pelistega</taxon>
    </lineage>
</organism>